<dbReference type="STRING" id="570519.SAMN04488116_0388"/>
<dbReference type="SUPFAM" id="SSF46785">
    <property type="entry name" value="Winged helix' DNA-binding domain"/>
    <property type="match status" value="1"/>
</dbReference>
<proteinExistence type="predicted"/>
<dbReference type="EMBL" id="FQWL01000001">
    <property type="protein sequence ID" value="SHG22494.1"/>
    <property type="molecule type" value="Genomic_DNA"/>
</dbReference>
<dbReference type="OrthoDB" id="5419426at2"/>
<dbReference type="Gene3D" id="1.10.10.10">
    <property type="entry name" value="Winged helix-like DNA-binding domain superfamily/Winged helix DNA-binding domain"/>
    <property type="match status" value="1"/>
</dbReference>
<evidence type="ECO:0000259" key="1">
    <source>
        <dbReference type="PROSITE" id="PS50995"/>
    </source>
</evidence>
<dbReference type="InterPro" id="IPR016181">
    <property type="entry name" value="Acyl_CoA_acyltransferase"/>
</dbReference>
<dbReference type="Gene3D" id="3.40.630.30">
    <property type="match status" value="1"/>
</dbReference>
<organism evidence="3 4">
    <name type="scientific">Flagellimonas flava</name>
    <dbReference type="NCBI Taxonomy" id="570519"/>
    <lineage>
        <taxon>Bacteria</taxon>
        <taxon>Pseudomonadati</taxon>
        <taxon>Bacteroidota</taxon>
        <taxon>Flavobacteriia</taxon>
        <taxon>Flavobacteriales</taxon>
        <taxon>Flavobacteriaceae</taxon>
        <taxon>Flagellimonas</taxon>
    </lineage>
</organism>
<dbReference type="GO" id="GO:0016747">
    <property type="term" value="F:acyltransferase activity, transferring groups other than amino-acyl groups"/>
    <property type="evidence" value="ECO:0007669"/>
    <property type="project" value="InterPro"/>
</dbReference>
<accession>A0A1M5I2D9</accession>
<dbReference type="CDD" id="cd04301">
    <property type="entry name" value="NAT_SF"/>
    <property type="match status" value="1"/>
</dbReference>
<dbReference type="GO" id="GO:0003700">
    <property type="term" value="F:DNA-binding transcription factor activity"/>
    <property type="evidence" value="ECO:0007669"/>
    <property type="project" value="InterPro"/>
</dbReference>
<dbReference type="PROSITE" id="PS51186">
    <property type="entry name" value="GNAT"/>
    <property type="match status" value="1"/>
</dbReference>
<dbReference type="InterPro" id="IPR036390">
    <property type="entry name" value="WH_DNA-bd_sf"/>
</dbReference>
<reference evidence="4" key="1">
    <citation type="submission" date="2016-11" db="EMBL/GenBank/DDBJ databases">
        <authorList>
            <person name="Varghese N."/>
            <person name="Submissions S."/>
        </authorList>
    </citation>
    <scope>NUCLEOTIDE SEQUENCE [LARGE SCALE GENOMIC DNA]</scope>
    <source>
        <strain evidence="4">DSM 22638</strain>
    </source>
</reference>
<dbReference type="InterPro" id="IPR000835">
    <property type="entry name" value="HTH_MarR-typ"/>
</dbReference>
<dbReference type="InterPro" id="IPR036388">
    <property type="entry name" value="WH-like_DNA-bd_sf"/>
</dbReference>
<dbReference type="GO" id="GO:0003677">
    <property type="term" value="F:DNA binding"/>
    <property type="evidence" value="ECO:0007669"/>
    <property type="project" value="UniProtKB-KW"/>
</dbReference>
<dbReference type="SMART" id="SM00347">
    <property type="entry name" value="HTH_MARR"/>
    <property type="match status" value="1"/>
</dbReference>
<evidence type="ECO:0000259" key="2">
    <source>
        <dbReference type="PROSITE" id="PS51186"/>
    </source>
</evidence>
<feature type="domain" description="HTH marR-type" evidence="1">
    <location>
        <begin position="2"/>
        <end position="145"/>
    </location>
</feature>
<feature type="domain" description="N-acetyltransferase" evidence="2">
    <location>
        <begin position="165"/>
        <end position="334"/>
    </location>
</feature>
<dbReference type="PANTHER" id="PTHR33164">
    <property type="entry name" value="TRANSCRIPTIONAL REGULATOR, MARR FAMILY"/>
    <property type="match status" value="1"/>
</dbReference>
<dbReference type="InterPro" id="IPR000182">
    <property type="entry name" value="GNAT_dom"/>
</dbReference>
<dbReference type="RefSeq" id="WP_084732508.1">
    <property type="nucleotide sequence ID" value="NZ_FQWL01000001.1"/>
</dbReference>
<dbReference type="PANTHER" id="PTHR33164:SF43">
    <property type="entry name" value="HTH-TYPE TRANSCRIPTIONAL REPRESSOR YETL"/>
    <property type="match status" value="1"/>
</dbReference>
<dbReference type="InterPro" id="IPR039422">
    <property type="entry name" value="MarR/SlyA-like"/>
</dbReference>
<dbReference type="Pfam" id="PF12802">
    <property type="entry name" value="MarR_2"/>
    <property type="match status" value="1"/>
</dbReference>
<dbReference type="Pfam" id="PF00583">
    <property type="entry name" value="Acetyltransf_1"/>
    <property type="match status" value="1"/>
</dbReference>
<dbReference type="AlphaFoldDB" id="A0A1M5I2D9"/>
<name>A0A1M5I2D9_9FLAO</name>
<dbReference type="GO" id="GO:0006950">
    <property type="term" value="P:response to stress"/>
    <property type="evidence" value="ECO:0007669"/>
    <property type="project" value="TreeGrafter"/>
</dbReference>
<keyword evidence="4" id="KW-1185">Reference proteome</keyword>
<evidence type="ECO:0000313" key="3">
    <source>
        <dbReference type="EMBL" id="SHG22494.1"/>
    </source>
</evidence>
<dbReference type="Proteomes" id="UP000184532">
    <property type="component" value="Unassembled WGS sequence"/>
</dbReference>
<keyword evidence="3" id="KW-0238">DNA-binding</keyword>
<evidence type="ECO:0000313" key="4">
    <source>
        <dbReference type="Proteomes" id="UP000184532"/>
    </source>
</evidence>
<protein>
    <submittedName>
        <fullName evidence="3">DNA-binding transcriptional regulator, MarR family</fullName>
    </submittedName>
</protein>
<dbReference type="SUPFAM" id="SSF55729">
    <property type="entry name" value="Acyl-CoA N-acyltransferases (Nat)"/>
    <property type="match status" value="1"/>
</dbReference>
<dbReference type="PROSITE" id="PS50995">
    <property type="entry name" value="HTH_MARR_2"/>
    <property type="match status" value="1"/>
</dbReference>
<sequence>MEQDFLQQLRYLGFTARIKRLNERIVSSTVSHYSNLNIDIEPNWHVIFLLLKERGKLTVTDIANTLGFSHPAMIKITRKMKQRGYLNMSKDSKDGRKTLIQLSQKGYRKLPTYEQEWNRIQEVLEEFVGNDFLNQLNELEGKLLDQGFSERYLKKFGNSNSESVFSIRNAYPSEFNAIGKLMVQVYGGLEGFPKADEQPDYYQKLADIGSFTQNPDAELLVATSNSGSLLGGVLYFGDMKFYGSGGTAPSEKNASGFRLLAVDPSTRGLGIGKALSIACINKAKKKGHPQVIIHSTAYMKPAIRMYKGLGFVRSKDLDFSQNGLEVYGYRLNLK</sequence>
<gene>
    <name evidence="3" type="ORF">SAMN04488116_0388</name>
</gene>